<dbReference type="PANTHER" id="PTHR10513:SF24">
    <property type="entry name" value="THYMIDINE KINASE 2, MITOCHONDRIAL"/>
    <property type="match status" value="1"/>
</dbReference>
<protein>
    <submittedName>
        <fullName evidence="5">Putative mitochondrial thymidine kinase 2/deoxyguanosine kinase</fullName>
    </submittedName>
</protein>
<evidence type="ECO:0000256" key="3">
    <source>
        <dbReference type="PIRSR" id="PIRSR000705-3"/>
    </source>
</evidence>
<dbReference type="SUPFAM" id="SSF52540">
    <property type="entry name" value="P-loop containing nucleoside triphosphate hydrolases"/>
    <property type="match status" value="1"/>
</dbReference>
<sequence length="258" mass="29643">MFVSRALRQLCKATSPLRFLDVLGDASLLGAAGKGRTVKVAVEGNIGSGKTTFLEGCKKFVDTTVLIEPVNIWRDVQGQNLLELMYKEPKRWSLAFQTYVQLTMTQLHLAPVQTPVKLMERSLQSARYVFIENLYRSGHMTSLELSILNQWFTWINENVAVGLDMIIYLRTRPEVAMDRIQKRKRPEEDQLPFDWLCKVHELHEDWLLGHSKFPLPPKVLVMDANQDSIDILQEFAQHLHDIVDQGHVCHSPLTRQPI</sequence>
<comment type="similarity">
    <text evidence="1">Belongs to the DCK/DGK family.</text>
</comment>
<dbReference type="AlphaFoldDB" id="A0A131XDG4"/>
<dbReference type="InterPro" id="IPR027417">
    <property type="entry name" value="P-loop_NTPase"/>
</dbReference>
<dbReference type="GO" id="GO:0005524">
    <property type="term" value="F:ATP binding"/>
    <property type="evidence" value="ECO:0007669"/>
    <property type="project" value="UniProtKB-KW"/>
</dbReference>
<keyword evidence="3" id="KW-0547">Nucleotide-binding</keyword>
<accession>A0A131XDG4</accession>
<dbReference type="GO" id="GO:0019136">
    <property type="term" value="F:deoxynucleoside kinase activity"/>
    <property type="evidence" value="ECO:0007669"/>
    <property type="project" value="InterPro"/>
</dbReference>
<keyword evidence="5" id="KW-0808">Transferase</keyword>
<feature type="binding site" evidence="3">
    <location>
        <begin position="179"/>
        <end position="183"/>
    </location>
    <ligand>
        <name>ATP</name>
        <dbReference type="ChEBI" id="CHEBI:30616"/>
    </ligand>
</feature>
<evidence type="ECO:0000313" key="5">
    <source>
        <dbReference type="EMBL" id="JAP63631.1"/>
    </source>
</evidence>
<name>A0A131XDG4_9ACAR</name>
<reference evidence="5" key="1">
    <citation type="journal article" date="2017" name="Ticks Tick Borne Dis.">
        <title>An insight into the sialome of Hyalomma excavatum.</title>
        <authorList>
            <person name="Ribeiro J.M."/>
            <person name="Slovak M."/>
            <person name="Francischetti I.M."/>
        </authorList>
    </citation>
    <scope>NUCLEOTIDE SEQUENCE</scope>
    <source>
        <strain evidence="5">Samish</strain>
        <tissue evidence="5">Salivary glands</tissue>
    </source>
</reference>
<dbReference type="Pfam" id="PF01712">
    <property type="entry name" value="dNK"/>
    <property type="match status" value="1"/>
</dbReference>
<feature type="binding site" evidence="3">
    <location>
        <begin position="44"/>
        <end position="52"/>
    </location>
    <ligand>
        <name>ATP</name>
        <dbReference type="ChEBI" id="CHEBI:30616"/>
    </ligand>
</feature>
<feature type="domain" description="Deoxynucleoside kinase" evidence="4">
    <location>
        <begin position="41"/>
        <end position="243"/>
    </location>
</feature>
<evidence type="ECO:0000256" key="1">
    <source>
        <dbReference type="ARBA" id="ARBA00007420"/>
    </source>
</evidence>
<dbReference type="InterPro" id="IPR031314">
    <property type="entry name" value="DNK_dom"/>
</dbReference>
<evidence type="ECO:0000256" key="2">
    <source>
        <dbReference type="PIRSR" id="PIRSR000705-1"/>
    </source>
</evidence>
<dbReference type="PANTHER" id="PTHR10513">
    <property type="entry name" value="DEOXYNUCLEOSIDE KINASE"/>
    <property type="match status" value="1"/>
</dbReference>
<dbReference type="FunFam" id="3.40.50.300:FF:001571">
    <property type="entry name" value="Deoxynucleoside kinase"/>
    <property type="match status" value="1"/>
</dbReference>
<dbReference type="Gene3D" id="3.40.50.300">
    <property type="entry name" value="P-loop containing nucleotide triphosphate hydrolases"/>
    <property type="match status" value="1"/>
</dbReference>
<organism evidence="5">
    <name type="scientific">Hyalomma excavatum</name>
    <dbReference type="NCBI Taxonomy" id="257692"/>
    <lineage>
        <taxon>Eukaryota</taxon>
        <taxon>Metazoa</taxon>
        <taxon>Ecdysozoa</taxon>
        <taxon>Arthropoda</taxon>
        <taxon>Chelicerata</taxon>
        <taxon>Arachnida</taxon>
        <taxon>Acari</taxon>
        <taxon>Parasitiformes</taxon>
        <taxon>Ixodida</taxon>
        <taxon>Ixodoidea</taxon>
        <taxon>Ixodidae</taxon>
        <taxon>Hyalomminae</taxon>
        <taxon>Hyalomma</taxon>
    </lineage>
</organism>
<dbReference type="GO" id="GO:0005739">
    <property type="term" value="C:mitochondrion"/>
    <property type="evidence" value="ECO:0007669"/>
    <property type="project" value="TreeGrafter"/>
</dbReference>
<dbReference type="PIRSF" id="PIRSF000705">
    <property type="entry name" value="DNK"/>
    <property type="match status" value="1"/>
</dbReference>
<proteinExistence type="evidence at transcript level"/>
<dbReference type="CDD" id="cd01673">
    <property type="entry name" value="dNK"/>
    <property type="match status" value="1"/>
</dbReference>
<keyword evidence="5" id="KW-0418">Kinase</keyword>
<keyword evidence="3" id="KW-0067">ATP-binding</keyword>
<dbReference type="InterPro" id="IPR002624">
    <property type="entry name" value="DCK/DGK"/>
</dbReference>
<dbReference type="EMBL" id="GEFH01004950">
    <property type="protein sequence ID" value="JAP63631.1"/>
    <property type="molecule type" value="mRNA"/>
</dbReference>
<dbReference type="InterPro" id="IPR050566">
    <property type="entry name" value="Deoxyribonucleoside_kinase"/>
</dbReference>
<feature type="active site" description="Proton acceptor" evidence="2">
    <location>
        <position position="120"/>
    </location>
</feature>
<evidence type="ECO:0000259" key="4">
    <source>
        <dbReference type="Pfam" id="PF01712"/>
    </source>
</evidence>